<dbReference type="Proteomes" id="UP000219329">
    <property type="component" value="Unassembled WGS sequence"/>
</dbReference>
<proteinExistence type="inferred from homology"/>
<evidence type="ECO:0000256" key="5">
    <source>
        <dbReference type="ARBA" id="ARBA00022960"/>
    </source>
</evidence>
<keyword evidence="3 9" id="KW-0547">Nucleotide-binding</keyword>
<keyword evidence="4 9" id="KW-0067">ATP-binding</keyword>
<sequence length="481" mass="53126">MHIHILGICGTFMGSLAVLAKQLGYRVSGSDANVYPPMSTQLQEQGIDLMEGFRHEHLQPSPDLVVIGNALSRGNPAVEYTLSEGLNYMSGPQWLAEFVLRDKWVLGVAGTHGKTTTSAILAWILEYAGMKPGYLIGGVTKNFPQSARIGDSAFFVVEADEYDSAFFDKRSKFVHYGPRTTILNNLEFDHADIFDDLEAIQKQFHHLVRTLPGNGLIISPHNDSAIEEVFRMGCWTRRQQLGVAVPDEVCKKLTANEGVFWNACLKNEHGSEFELIKYGQGSTGEVMNRTLIQWEMAGLHNVKNALAAVAAAHHVGVEVTTAAEALQTFKGVKRRMELRGSIEGIKVYDDFAHHPTAIETTLNGMAEKLKSESGKKRLIAVIEPRSATMKSGAHQNTLNRACESADMVVWYKTEDCKIDFQSMLSQSKVPSYAFSSVAEIVTYLKENSLSGDYIIIMSNGGFEGIHDKLIQELNHGSTILN</sequence>
<reference evidence="13 14" key="1">
    <citation type="submission" date="2017-08" db="EMBL/GenBank/DDBJ databases">
        <title>Fine stratification of microbial communities through a metagenomic profile of the photic zone.</title>
        <authorList>
            <person name="Haro-Moreno J.M."/>
            <person name="Lopez-Perez M."/>
            <person name="De La Torre J."/>
            <person name="Picazo A."/>
            <person name="Camacho A."/>
            <person name="Rodriguez-Valera F."/>
        </authorList>
    </citation>
    <scope>NUCLEOTIDE SEQUENCE [LARGE SCALE GENOMIC DNA]</scope>
    <source>
        <strain evidence="13">MED-G28</strain>
    </source>
</reference>
<evidence type="ECO:0000313" key="14">
    <source>
        <dbReference type="Proteomes" id="UP000219329"/>
    </source>
</evidence>
<dbReference type="HAMAP" id="MF_02020">
    <property type="entry name" value="Mpl"/>
    <property type="match status" value="1"/>
</dbReference>
<evidence type="ECO:0000259" key="12">
    <source>
        <dbReference type="Pfam" id="PF08245"/>
    </source>
</evidence>
<keyword evidence="2 9" id="KW-0132">Cell division</keyword>
<evidence type="ECO:0000256" key="1">
    <source>
        <dbReference type="ARBA" id="ARBA00022598"/>
    </source>
</evidence>
<evidence type="ECO:0000256" key="8">
    <source>
        <dbReference type="ARBA" id="ARBA00023316"/>
    </source>
</evidence>
<dbReference type="Pfam" id="PF01225">
    <property type="entry name" value="Mur_ligase"/>
    <property type="match status" value="1"/>
</dbReference>
<dbReference type="SUPFAM" id="SSF53244">
    <property type="entry name" value="MurD-like peptide ligases, peptide-binding domain"/>
    <property type="match status" value="1"/>
</dbReference>
<keyword evidence="7 9" id="KW-0131">Cell cycle</keyword>
<keyword evidence="1 9" id="KW-0436">Ligase</keyword>
<gene>
    <name evidence="9 13" type="primary">mpl</name>
    <name evidence="13" type="ORF">CNF02_06585</name>
</gene>
<dbReference type="EC" id="6.3.2.45" evidence="9"/>
<dbReference type="InterPro" id="IPR036565">
    <property type="entry name" value="Mur-like_cat_sf"/>
</dbReference>
<keyword evidence="6 9" id="KW-0573">Peptidoglycan synthesis</keyword>
<dbReference type="InterPro" id="IPR004101">
    <property type="entry name" value="Mur_ligase_C"/>
</dbReference>
<dbReference type="GO" id="GO:0051301">
    <property type="term" value="P:cell division"/>
    <property type="evidence" value="ECO:0007669"/>
    <property type="project" value="UniProtKB-KW"/>
</dbReference>
<feature type="binding site" evidence="9">
    <location>
        <begin position="110"/>
        <end position="116"/>
    </location>
    <ligand>
        <name>ATP</name>
        <dbReference type="ChEBI" id="CHEBI:30616"/>
    </ligand>
</feature>
<feature type="domain" description="Mur ligase central" evidence="12">
    <location>
        <begin position="108"/>
        <end position="312"/>
    </location>
</feature>
<dbReference type="InterPro" id="IPR036615">
    <property type="entry name" value="Mur_ligase_C_dom_sf"/>
</dbReference>
<dbReference type="GO" id="GO:0009254">
    <property type="term" value="P:peptidoglycan turnover"/>
    <property type="evidence" value="ECO:0007669"/>
    <property type="project" value="UniProtKB-UniRule"/>
</dbReference>
<comment type="caution">
    <text evidence="13">The sequence shown here is derived from an EMBL/GenBank/DDBJ whole genome shotgun (WGS) entry which is preliminary data.</text>
</comment>
<dbReference type="Pfam" id="PF08245">
    <property type="entry name" value="Mur_ligase_M"/>
    <property type="match status" value="1"/>
</dbReference>
<dbReference type="PANTHER" id="PTHR43445">
    <property type="entry name" value="UDP-N-ACETYLMURAMATE--L-ALANINE LIGASE-RELATED"/>
    <property type="match status" value="1"/>
</dbReference>
<keyword evidence="8 9" id="KW-0961">Cell wall biogenesis/degradation</keyword>
<comment type="pathway">
    <text evidence="9">Cell wall biogenesis; peptidoglycan recycling.</text>
</comment>
<dbReference type="EMBL" id="NTJZ01000005">
    <property type="protein sequence ID" value="PDH34020.1"/>
    <property type="molecule type" value="Genomic_DNA"/>
</dbReference>
<evidence type="ECO:0000256" key="6">
    <source>
        <dbReference type="ARBA" id="ARBA00022984"/>
    </source>
</evidence>
<comment type="catalytic activity">
    <reaction evidence="9">
        <text>UDP-N-acetyl-alpha-D-muramate + L-alanyl-gamma-D-glutamyl-meso-2,6-diaminopimelate + ATP = UDP-N-acetyl-alpha-D-muramoyl-L-alanyl-gamma-D-glutamyl-meso-2,6-diaminopimelate + ADP + phosphate + H(+)</text>
        <dbReference type="Rhea" id="RHEA:29563"/>
        <dbReference type="ChEBI" id="CHEBI:15378"/>
        <dbReference type="ChEBI" id="CHEBI:30616"/>
        <dbReference type="ChEBI" id="CHEBI:43474"/>
        <dbReference type="ChEBI" id="CHEBI:61401"/>
        <dbReference type="ChEBI" id="CHEBI:70757"/>
        <dbReference type="ChEBI" id="CHEBI:83905"/>
        <dbReference type="ChEBI" id="CHEBI:456216"/>
        <dbReference type="EC" id="6.3.2.45"/>
    </reaction>
</comment>
<dbReference type="PANTHER" id="PTHR43445:SF5">
    <property type="entry name" value="UDP-N-ACETYLMURAMATE--L-ALANYL-GAMMA-D-GLUTAMYL-MESO-2,6-DIAMINOHEPTANDIOATE LIGASE"/>
    <property type="match status" value="1"/>
</dbReference>
<dbReference type="GO" id="GO:0008360">
    <property type="term" value="P:regulation of cell shape"/>
    <property type="evidence" value="ECO:0007669"/>
    <property type="project" value="UniProtKB-KW"/>
</dbReference>
<dbReference type="NCBIfam" id="TIGR01081">
    <property type="entry name" value="mpl"/>
    <property type="match status" value="1"/>
</dbReference>
<dbReference type="InterPro" id="IPR005757">
    <property type="entry name" value="Mpl"/>
</dbReference>
<dbReference type="InterPro" id="IPR000713">
    <property type="entry name" value="Mur_ligase_N"/>
</dbReference>
<organism evidence="13 14">
    <name type="scientific">OM182 bacterium MED-G28</name>
    <dbReference type="NCBI Taxonomy" id="1986256"/>
    <lineage>
        <taxon>Bacteria</taxon>
        <taxon>Pseudomonadati</taxon>
        <taxon>Pseudomonadota</taxon>
        <taxon>Gammaproteobacteria</taxon>
        <taxon>OMG group</taxon>
        <taxon>OM182 clade</taxon>
    </lineage>
</organism>
<dbReference type="SUPFAM" id="SSF53623">
    <property type="entry name" value="MurD-like peptide ligases, catalytic domain"/>
    <property type="match status" value="1"/>
</dbReference>
<dbReference type="InterPro" id="IPR050061">
    <property type="entry name" value="MurCDEF_pg_biosynth"/>
</dbReference>
<comment type="function">
    <text evidence="9">Reutilizes the intact tripeptide L-alanyl-gamma-D-glutamyl-meso-diaminopimelate by linking it to UDP-N-acetylmuramate.</text>
</comment>
<evidence type="ECO:0000256" key="4">
    <source>
        <dbReference type="ARBA" id="ARBA00022840"/>
    </source>
</evidence>
<dbReference type="InterPro" id="IPR013221">
    <property type="entry name" value="Mur_ligase_cen"/>
</dbReference>
<dbReference type="Pfam" id="PF02875">
    <property type="entry name" value="Mur_ligase_C"/>
    <property type="match status" value="1"/>
</dbReference>
<dbReference type="GO" id="GO:0005524">
    <property type="term" value="F:ATP binding"/>
    <property type="evidence" value="ECO:0007669"/>
    <property type="project" value="UniProtKB-UniRule"/>
</dbReference>
<accession>A0A2A5WC15</accession>
<keyword evidence="9" id="KW-0460">Magnesium</keyword>
<evidence type="ECO:0000256" key="2">
    <source>
        <dbReference type="ARBA" id="ARBA00022618"/>
    </source>
</evidence>
<evidence type="ECO:0000256" key="9">
    <source>
        <dbReference type="HAMAP-Rule" id="MF_02020"/>
    </source>
</evidence>
<evidence type="ECO:0000256" key="3">
    <source>
        <dbReference type="ARBA" id="ARBA00022741"/>
    </source>
</evidence>
<dbReference type="SUPFAM" id="SSF51984">
    <property type="entry name" value="MurCD N-terminal domain"/>
    <property type="match status" value="1"/>
</dbReference>
<dbReference type="UniPathway" id="UPA00544"/>
<name>A0A2A5WC15_9GAMM</name>
<evidence type="ECO:0000259" key="11">
    <source>
        <dbReference type="Pfam" id="PF02875"/>
    </source>
</evidence>
<comment type="similarity">
    <text evidence="9">Belongs to the MurCDEF family. Mpl subfamily.</text>
</comment>
<feature type="domain" description="Mur ligase N-terminal catalytic" evidence="10">
    <location>
        <begin position="2"/>
        <end position="100"/>
    </location>
</feature>
<dbReference type="GO" id="GO:0009252">
    <property type="term" value="P:peptidoglycan biosynthetic process"/>
    <property type="evidence" value="ECO:0007669"/>
    <property type="project" value="UniProtKB-UniRule"/>
</dbReference>
<evidence type="ECO:0000256" key="7">
    <source>
        <dbReference type="ARBA" id="ARBA00023306"/>
    </source>
</evidence>
<dbReference type="Gene3D" id="3.40.1190.10">
    <property type="entry name" value="Mur-like, catalytic domain"/>
    <property type="match status" value="1"/>
</dbReference>
<protein>
    <recommendedName>
        <fullName evidence="9">UDP-N-acetylmuramate--L-alanyl-gamma-D-glutamyl-meso-2,6-diaminoheptandioate ligase</fullName>
        <ecNumber evidence="9">6.3.2.45</ecNumber>
    </recommendedName>
    <alternativeName>
        <fullName evidence="9">Murein peptide ligase</fullName>
    </alternativeName>
    <alternativeName>
        <fullName evidence="9">UDP-N-acetylmuramate:L-alanyl-gamma-D-glutamyl-meso-diaminopimelate ligase</fullName>
    </alternativeName>
</protein>
<dbReference type="AlphaFoldDB" id="A0A2A5WC15"/>
<evidence type="ECO:0000313" key="13">
    <source>
        <dbReference type="EMBL" id="PDH34020.1"/>
    </source>
</evidence>
<dbReference type="Gene3D" id="3.90.190.20">
    <property type="entry name" value="Mur ligase, C-terminal domain"/>
    <property type="match status" value="1"/>
</dbReference>
<comment type="cofactor">
    <cofactor evidence="9">
        <name>Mg(2+)</name>
        <dbReference type="ChEBI" id="CHEBI:18420"/>
    </cofactor>
</comment>
<dbReference type="Gene3D" id="3.40.50.720">
    <property type="entry name" value="NAD(P)-binding Rossmann-like Domain"/>
    <property type="match status" value="1"/>
</dbReference>
<dbReference type="GO" id="GO:0106418">
    <property type="term" value="F:UDP-N-acetylmuramate-L-alanyl-gamma-D-glutamyl-meso-2,6-diaminoheptanedioate ligase activity"/>
    <property type="evidence" value="ECO:0007669"/>
    <property type="project" value="UniProtKB-EC"/>
</dbReference>
<dbReference type="GO" id="GO:0071555">
    <property type="term" value="P:cell wall organization"/>
    <property type="evidence" value="ECO:0007669"/>
    <property type="project" value="UniProtKB-KW"/>
</dbReference>
<evidence type="ECO:0000259" key="10">
    <source>
        <dbReference type="Pfam" id="PF01225"/>
    </source>
</evidence>
<keyword evidence="5 9" id="KW-0133">Cell shape</keyword>
<feature type="domain" description="Mur ligase C-terminal" evidence="11">
    <location>
        <begin position="334"/>
        <end position="460"/>
    </location>
</feature>